<dbReference type="STRING" id="1641165.XM38_13690"/>
<reference evidence="4 5" key="1">
    <citation type="journal article" date="2016" name="Biochim. Biophys. Acta">
        <title>Characterization of red-shifted phycobilisomes isolated from the chlorophyll f-containing cyanobacterium Halomicronema hongdechloris.</title>
        <authorList>
            <person name="Li Y."/>
            <person name="Lin Y."/>
            <person name="Garvey C.J."/>
            <person name="Birch D."/>
            <person name="Corkery R.W."/>
            <person name="Loughlin P.C."/>
            <person name="Scheer H."/>
            <person name="Willows R.D."/>
            <person name="Chen M."/>
        </authorList>
    </citation>
    <scope>NUCLEOTIDE SEQUENCE [LARGE SCALE GENOMIC DNA]</scope>
    <source>
        <strain evidence="4 5">C2206</strain>
    </source>
</reference>
<dbReference type="KEGG" id="hhg:XM38_030780"/>
<name>A0A1Z3HP76_9CYAN</name>
<dbReference type="InterPro" id="IPR027385">
    <property type="entry name" value="Beta-barrel_OMP"/>
</dbReference>
<organism evidence="4 5">
    <name type="scientific">Halomicronema hongdechloris C2206</name>
    <dbReference type="NCBI Taxonomy" id="1641165"/>
    <lineage>
        <taxon>Bacteria</taxon>
        <taxon>Bacillati</taxon>
        <taxon>Cyanobacteriota</taxon>
        <taxon>Cyanophyceae</taxon>
        <taxon>Nodosilineales</taxon>
        <taxon>Nodosilineaceae</taxon>
        <taxon>Halomicronema</taxon>
    </lineage>
</organism>
<keyword evidence="1 2" id="KW-0732">Signal</keyword>
<feature type="signal peptide" evidence="2">
    <location>
        <begin position="1"/>
        <end position="27"/>
    </location>
</feature>
<dbReference type="SUPFAM" id="SSF56925">
    <property type="entry name" value="OMPA-like"/>
    <property type="match status" value="1"/>
</dbReference>
<dbReference type="InterPro" id="IPR011250">
    <property type="entry name" value="OMP/PagP_B-barrel"/>
</dbReference>
<evidence type="ECO:0000259" key="3">
    <source>
        <dbReference type="Pfam" id="PF13505"/>
    </source>
</evidence>
<dbReference type="Pfam" id="PF13505">
    <property type="entry name" value="OMP_b-brl"/>
    <property type="match status" value="1"/>
</dbReference>
<feature type="chain" id="PRO_5013074353" description="Outer membrane protein beta-barrel domain-containing protein" evidence="2">
    <location>
        <begin position="28"/>
        <end position="161"/>
    </location>
</feature>
<dbReference type="Gene3D" id="2.40.160.20">
    <property type="match status" value="1"/>
</dbReference>
<evidence type="ECO:0000313" key="4">
    <source>
        <dbReference type="EMBL" id="ASC72124.1"/>
    </source>
</evidence>
<sequence>MTIRLFATLSAGVVAAAIATLPMAAQAQTAPTDYDYVGVGVGVGNVGDSDVGFAVNSKITLGDNVSLRPGAITDFDFDDGQTHVLVPITYDFNPVTPNGKLLPYAGAGLSVETGENEEVGGLLTAGADYRLTEQLTANAAVNWSISDTSPVNGVIGVGYTF</sequence>
<proteinExistence type="predicted"/>
<dbReference type="OrthoDB" id="530668at2"/>
<dbReference type="Proteomes" id="UP000191901">
    <property type="component" value="Chromosome"/>
</dbReference>
<evidence type="ECO:0000256" key="2">
    <source>
        <dbReference type="SAM" id="SignalP"/>
    </source>
</evidence>
<keyword evidence="5" id="KW-1185">Reference proteome</keyword>
<evidence type="ECO:0000313" key="5">
    <source>
        <dbReference type="Proteomes" id="UP000191901"/>
    </source>
</evidence>
<evidence type="ECO:0000256" key="1">
    <source>
        <dbReference type="ARBA" id="ARBA00022729"/>
    </source>
</evidence>
<dbReference type="AlphaFoldDB" id="A0A1Z3HP76"/>
<dbReference type="RefSeq" id="WP_080810214.1">
    <property type="nucleotide sequence ID" value="NZ_CP021983.2"/>
</dbReference>
<gene>
    <name evidence="4" type="ORF">XM38_030780</name>
</gene>
<accession>A0A1Z3HP76</accession>
<protein>
    <recommendedName>
        <fullName evidence="3">Outer membrane protein beta-barrel domain-containing protein</fullName>
    </recommendedName>
</protein>
<dbReference type="EMBL" id="CP021983">
    <property type="protein sequence ID" value="ASC72124.1"/>
    <property type="molecule type" value="Genomic_DNA"/>
</dbReference>
<feature type="domain" description="Outer membrane protein beta-barrel" evidence="3">
    <location>
        <begin position="14"/>
        <end position="161"/>
    </location>
</feature>